<dbReference type="RefSeq" id="WP_311760825.1">
    <property type="nucleotide sequence ID" value="NZ_JAVRQI010000014.1"/>
</dbReference>
<evidence type="ECO:0000256" key="5">
    <source>
        <dbReference type="SAM" id="SignalP"/>
    </source>
</evidence>
<evidence type="ECO:0000313" key="7">
    <source>
        <dbReference type="EMBL" id="MDT1063738.1"/>
    </source>
</evidence>
<dbReference type="PROSITE" id="PS51352">
    <property type="entry name" value="THIOREDOXIN_2"/>
    <property type="match status" value="1"/>
</dbReference>
<dbReference type="InterPro" id="IPR013766">
    <property type="entry name" value="Thioredoxin_domain"/>
</dbReference>
<keyword evidence="3" id="KW-1015">Disulfide bond</keyword>
<evidence type="ECO:0000256" key="2">
    <source>
        <dbReference type="ARBA" id="ARBA00023002"/>
    </source>
</evidence>
<dbReference type="CDD" id="cd03023">
    <property type="entry name" value="DsbA_Com1_like"/>
    <property type="match status" value="1"/>
</dbReference>
<dbReference type="SUPFAM" id="SSF52833">
    <property type="entry name" value="Thioredoxin-like"/>
    <property type="match status" value="1"/>
</dbReference>
<feature type="domain" description="Thioredoxin" evidence="6">
    <location>
        <begin position="10"/>
        <end position="203"/>
    </location>
</feature>
<keyword evidence="8" id="KW-1185">Reference proteome</keyword>
<dbReference type="InterPro" id="IPR001853">
    <property type="entry name" value="DSBA-like_thioredoxin_dom"/>
</dbReference>
<feature type="signal peptide" evidence="5">
    <location>
        <begin position="1"/>
        <end position="23"/>
    </location>
</feature>
<keyword evidence="2" id="KW-0560">Oxidoreductase</keyword>
<feature type="chain" id="PRO_5046039746" evidence="5">
    <location>
        <begin position="24"/>
        <end position="206"/>
    </location>
</feature>
<evidence type="ECO:0000256" key="3">
    <source>
        <dbReference type="ARBA" id="ARBA00023157"/>
    </source>
</evidence>
<dbReference type="PANTHER" id="PTHR13887:SF14">
    <property type="entry name" value="DISULFIDE BOND FORMATION PROTEIN D"/>
    <property type="match status" value="1"/>
</dbReference>
<dbReference type="PANTHER" id="PTHR13887">
    <property type="entry name" value="GLUTATHIONE S-TRANSFERASE KAPPA"/>
    <property type="match status" value="1"/>
</dbReference>
<name>A0ABU3EHL8_9RHOB</name>
<dbReference type="Gene3D" id="3.40.30.10">
    <property type="entry name" value="Glutaredoxin"/>
    <property type="match status" value="1"/>
</dbReference>
<evidence type="ECO:0000256" key="1">
    <source>
        <dbReference type="ARBA" id="ARBA00022729"/>
    </source>
</evidence>
<evidence type="ECO:0000313" key="8">
    <source>
        <dbReference type="Proteomes" id="UP001251085"/>
    </source>
</evidence>
<dbReference type="EMBL" id="JAVRQI010000014">
    <property type="protein sequence ID" value="MDT1063738.1"/>
    <property type="molecule type" value="Genomic_DNA"/>
</dbReference>
<gene>
    <name evidence="7" type="ORF">RM190_17865</name>
</gene>
<dbReference type="InterPro" id="IPR036249">
    <property type="entry name" value="Thioredoxin-like_sf"/>
</dbReference>
<dbReference type="Pfam" id="PF01323">
    <property type="entry name" value="DSBA"/>
    <property type="match status" value="1"/>
</dbReference>
<keyword evidence="1 5" id="KW-0732">Signal</keyword>
<accession>A0ABU3EHL8</accession>
<evidence type="ECO:0000259" key="6">
    <source>
        <dbReference type="PROSITE" id="PS51352"/>
    </source>
</evidence>
<sequence>MRRSLVALVTALFCALPLFPAQAQEFSEAEVAAIKAAVFDDPASPVMGNPSGDVTLVEFSDYNCGFCRKAAPDVAALLESDPGIKLVVHEIPIFGEGSRYAAMAALAARNQGKYPEFHRAMMGTKGKAEKASVLRIARDIGLDVARLERDMQAPEITAQIEKSLELADQIGLVGTPSFVAGDRAVFGALPREDLAELVAEARAAGK</sequence>
<proteinExistence type="predicted"/>
<dbReference type="Proteomes" id="UP001251085">
    <property type="component" value="Unassembled WGS sequence"/>
</dbReference>
<protein>
    <submittedName>
        <fullName evidence="7">DsbA family protein</fullName>
    </submittedName>
</protein>
<evidence type="ECO:0000256" key="4">
    <source>
        <dbReference type="ARBA" id="ARBA00023284"/>
    </source>
</evidence>
<organism evidence="7 8">
    <name type="scientific">Paracoccus broussonetiae</name>
    <dbReference type="NCBI Taxonomy" id="3075834"/>
    <lineage>
        <taxon>Bacteria</taxon>
        <taxon>Pseudomonadati</taxon>
        <taxon>Pseudomonadota</taxon>
        <taxon>Alphaproteobacteria</taxon>
        <taxon>Rhodobacterales</taxon>
        <taxon>Paracoccaceae</taxon>
        <taxon>Paracoccus</taxon>
    </lineage>
</organism>
<keyword evidence="4" id="KW-0676">Redox-active center</keyword>
<reference evidence="8" key="1">
    <citation type="submission" date="2023-07" db="EMBL/GenBank/DDBJ databases">
        <title>Characterization of two Paracoccaceae strains isolated from Phycosphere and proposal of Xinfangfangia lacusdiani sp. nov.</title>
        <authorList>
            <person name="Deng Y."/>
            <person name="Zhang Y.Q."/>
        </authorList>
    </citation>
    <scope>NUCLEOTIDE SEQUENCE [LARGE SCALE GENOMIC DNA]</scope>
    <source>
        <strain evidence="8">CPCC 101403</strain>
    </source>
</reference>
<comment type="caution">
    <text evidence="7">The sequence shown here is derived from an EMBL/GenBank/DDBJ whole genome shotgun (WGS) entry which is preliminary data.</text>
</comment>